<accession>B6DT81</accession>
<keyword evidence="1" id="KW-0175">Coiled coil</keyword>
<name>B6DT81_BODSA</name>
<dbReference type="EMBL" id="FJ168548">
    <property type="protein sequence ID" value="ACI15915.1"/>
    <property type="molecule type" value="Genomic_DNA"/>
</dbReference>
<proteinExistence type="predicted"/>
<protein>
    <submittedName>
        <fullName evidence="3">Uncharacterized protein</fullName>
    </submittedName>
</protein>
<feature type="region of interest" description="Disordered" evidence="2">
    <location>
        <begin position="1"/>
        <end position="93"/>
    </location>
</feature>
<feature type="region of interest" description="Disordered" evidence="2">
    <location>
        <begin position="122"/>
        <end position="141"/>
    </location>
</feature>
<organism evidence="3">
    <name type="scientific">Bodo saltans</name>
    <name type="common">Flagellated protozoan</name>
    <dbReference type="NCBI Taxonomy" id="75058"/>
    <lineage>
        <taxon>Eukaryota</taxon>
        <taxon>Discoba</taxon>
        <taxon>Euglenozoa</taxon>
        <taxon>Kinetoplastea</taxon>
        <taxon>Metakinetoplastina</taxon>
        <taxon>Eubodonida</taxon>
        <taxon>Bodonidae</taxon>
        <taxon>Bodo</taxon>
    </lineage>
</organism>
<reference evidence="3" key="1">
    <citation type="submission" date="2008-08" db="EMBL/GenBank/DDBJ databases">
        <title>Insights into the genome sequence of a free-living kinetoplastid: Bodo saltans (Kinetoplastida: Euglenozoa).</title>
        <authorList>
            <person name="Jackson A.P."/>
            <person name="Quail M.A."/>
            <person name="Berriman M."/>
        </authorList>
    </citation>
    <scope>NUCLEOTIDE SEQUENCE</scope>
    <source>
        <strain evidence="3">Lake Konstanz</strain>
    </source>
</reference>
<evidence type="ECO:0000256" key="1">
    <source>
        <dbReference type="SAM" id="Coils"/>
    </source>
</evidence>
<evidence type="ECO:0000256" key="2">
    <source>
        <dbReference type="SAM" id="MobiDB-lite"/>
    </source>
</evidence>
<evidence type="ECO:0000313" key="3">
    <source>
        <dbReference type="EMBL" id="ACI15915.1"/>
    </source>
</evidence>
<feature type="compositionally biased region" description="Low complexity" evidence="2">
    <location>
        <begin position="61"/>
        <end position="86"/>
    </location>
</feature>
<feature type="coiled-coil region" evidence="1">
    <location>
        <begin position="199"/>
        <end position="247"/>
    </location>
</feature>
<feature type="compositionally biased region" description="Basic and acidic residues" evidence="2">
    <location>
        <begin position="131"/>
        <end position="141"/>
    </location>
</feature>
<feature type="compositionally biased region" description="Low complexity" evidence="2">
    <location>
        <begin position="32"/>
        <end position="50"/>
    </location>
</feature>
<dbReference type="AlphaFoldDB" id="B6DT81"/>
<sequence>MDLVRIDSVDVGAPPHRQATSEPPPGGSFVNSSFASFQSPAAAAATDSAAGNNIDYDDVRPPSSVAPSPQPHHASSSPSQQTPSYPGDSSQPLVPAQVLDEANATITLLMEELERLHAELDEMAGGGGGRKSAEQRTKFDRDDRVVEEAAGILLSSPKAIPFSVNASTIDDTSSGPIGGGLAGQPLQQNAPQYQSARDVDSLKRTVQQRNRVIQQLQKQLTACKSTEASLQSELASALAEIEKHKKREQTLVSQTEHLRRDIAARDNQLEATRQSTAEMLLGLEARFIAWRAHEQTSIPALTQPQYLAALLS</sequence>